<protein>
    <recommendedName>
        <fullName evidence="6">Aldose 1-epimerase</fullName>
    </recommendedName>
</protein>
<keyword evidence="3" id="KW-0106">Calcium</keyword>
<keyword evidence="5" id="KW-1185">Reference proteome</keyword>
<evidence type="ECO:0000313" key="4">
    <source>
        <dbReference type="EMBL" id="OKS87891.1"/>
    </source>
</evidence>
<dbReference type="OrthoDB" id="9795355at2"/>
<dbReference type="CDD" id="cd09024">
    <property type="entry name" value="Aldose_epim_lacX"/>
    <property type="match status" value="1"/>
</dbReference>
<dbReference type="GO" id="GO:0016853">
    <property type="term" value="F:isomerase activity"/>
    <property type="evidence" value="ECO:0007669"/>
    <property type="project" value="InterPro"/>
</dbReference>
<evidence type="ECO:0000256" key="1">
    <source>
        <dbReference type="ARBA" id="ARBA00001913"/>
    </source>
</evidence>
<evidence type="ECO:0000256" key="2">
    <source>
        <dbReference type="ARBA" id="ARBA00011245"/>
    </source>
</evidence>
<reference evidence="4 5" key="1">
    <citation type="submission" date="2016-11" db="EMBL/GenBank/DDBJ databases">
        <title>Whole Genome Sequencing of Mucilaginibacter polytrichastri RG4-7(T) isolated from the moss sample.</title>
        <authorList>
            <person name="Li Y."/>
        </authorList>
    </citation>
    <scope>NUCLEOTIDE SEQUENCE [LARGE SCALE GENOMIC DNA]</scope>
    <source>
        <strain evidence="4 5">RG4-7</strain>
    </source>
</reference>
<name>A0A1Q6A1N4_9SPHI</name>
<comment type="caution">
    <text evidence="4">The sequence shown here is derived from an EMBL/GenBank/DDBJ whole genome shotgun (WGS) entry which is preliminary data.</text>
</comment>
<organism evidence="4 5">
    <name type="scientific">Mucilaginibacter polytrichastri</name>
    <dbReference type="NCBI Taxonomy" id="1302689"/>
    <lineage>
        <taxon>Bacteria</taxon>
        <taxon>Pseudomonadati</taxon>
        <taxon>Bacteroidota</taxon>
        <taxon>Sphingobacteriia</taxon>
        <taxon>Sphingobacteriales</taxon>
        <taxon>Sphingobacteriaceae</taxon>
        <taxon>Mucilaginibacter</taxon>
    </lineage>
</organism>
<dbReference type="Pfam" id="PF01263">
    <property type="entry name" value="Aldose_epim"/>
    <property type="match status" value="1"/>
</dbReference>
<dbReference type="Gene3D" id="2.70.98.10">
    <property type="match status" value="1"/>
</dbReference>
<sequence length="291" mass="32939">MTIIENEYLKVTIRSQGGELTSIYNKAAGIEHLWQGDPTIWGWHAPNLFPVVGGLINNELLVDGKTYPMQRHGFIRPTEMKLASETTKQHALFTLPYSDSTLAIYPFKFNYQIIYDLIGNALRVTYKVVNMDKKAIWFSVGGHPAFNVPFSSTEGSAYEDYYLEFETGEKLDTHMLSADGFFTGETRHVPLDGPKLHLTRHLFDDDALVFKKLNSRQVTIKSDKHEHTLSVEFPHFNYLGIWAKPGADFVCIEPWLGCADSVDGPTDITKKDGIQKLEQGHVFEAAFYVSI</sequence>
<dbReference type="InterPro" id="IPR011013">
    <property type="entry name" value="Gal_mutarotase_sf_dom"/>
</dbReference>
<dbReference type="STRING" id="1302689.RG47T_3354"/>
<dbReference type="AlphaFoldDB" id="A0A1Q6A1N4"/>
<dbReference type="InterPro" id="IPR008183">
    <property type="entry name" value="Aldose_1/G6P_1-epimerase"/>
</dbReference>
<accession>A0A1Q6A1N4</accession>
<evidence type="ECO:0000313" key="5">
    <source>
        <dbReference type="Proteomes" id="UP000186720"/>
    </source>
</evidence>
<dbReference type="GO" id="GO:0005975">
    <property type="term" value="P:carbohydrate metabolic process"/>
    <property type="evidence" value="ECO:0007669"/>
    <property type="project" value="InterPro"/>
</dbReference>
<comment type="cofactor">
    <cofactor evidence="1">
        <name>Ca(2+)</name>
        <dbReference type="ChEBI" id="CHEBI:29108"/>
    </cofactor>
</comment>
<gene>
    <name evidence="4" type="ORF">RG47T_3354</name>
</gene>
<dbReference type="InterPro" id="IPR037481">
    <property type="entry name" value="LacX"/>
</dbReference>
<dbReference type="InterPro" id="IPR014718">
    <property type="entry name" value="GH-type_carb-bd"/>
</dbReference>
<evidence type="ECO:0000256" key="3">
    <source>
        <dbReference type="ARBA" id="ARBA00022837"/>
    </source>
</evidence>
<dbReference type="GO" id="GO:0030246">
    <property type="term" value="F:carbohydrate binding"/>
    <property type="evidence" value="ECO:0007669"/>
    <property type="project" value="InterPro"/>
</dbReference>
<comment type="subunit">
    <text evidence="2">Monomer.</text>
</comment>
<proteinExistence type="predicted"/>
<dbReference type="EMBL" id="MPPL01000001">
    <property type="protein sequence ID" value="OKS87891.1"/>
    <property type="molecule type" value="Genomic_DNA"/>
</dbReference>
<evidence type="ECO:0008006" key="6">
    <source>
        <dbReference type="Google" id="ProtNLM"/>
    </source>
</evidence>
<dbReference type="RefSeq" id="WP_074490434.1">
    <property type="nucleotide sequence ID" value="NZ_FPAM01000029.1"/>
</dbReference>
<dbReference type="SUPFAM" id="SSF74650">
    <property type="entry name" value="Galactose mutarotase-like"/>
    <property type="match status" value="1"/>
</dbReference>
<dbReference type="Proteomes" id="UP000186720">
    <property type="component" value="Unassembled WGS sequence"/>
</dbReference>